<dbReference type="RefSeq" id="WP_188587726.1">
    <property type="nucleotide sequence ID" value="NZ_BMGC01000031.1"/>
</dbReference>
<dbReference type="InterPro" id="IPR011576">
    <property type="entry name" value="Pyridox_Oxase_N"/>
</dbReference>
<evidence type="ECO:0000313" key="4">
    <source>
        <dbReference type="Proteomes" id="UP000621454"/>
    </source>
</evidence>
<reference evidence="3" key="1">
    <citation type="journal article" date="2014" name="Int. J. Syst. Evol. Microbiol.">
        <title>Complete genome sequence of Corynebacterium casei LMG S-19264T (=DSM 44701T), isolated from a smear-ripened cheese.</title>
        <authorList>
            <consortium name="US DOE Joint Genome Institute (JGI-PGF)"/>
            <person name="Walter F."/>
            <person name="Albersmeier A."/>
            <person name="Kalinowski J."/>
            <person name="Ruckert C."/>
        </authorList>
    </citation>
    <scope>NUCLEOTIDE SEQUENCE</scope>
    <source>
        <strain evidence="3">CGMCC 1.12827</strain>
    </source>
</reference>
<dbReference type="Pfam" id="PF01243">
    <property type="entry name" value="PNPOx_N"/>
    <property type="match status" value="1"/>
</dbReference>
<dbReference type="EMBL" id="BMGC01000031">
    <property type="protein sequence ID" value="GGB42418.1"/>
    <property type="molecule type" value="Genomic_DNA"/>
</dbReference>
<dbReference type="GO" id="GO:0005829">
    <property type="term" value="C:cytosol"/>
    <property type="evidence" value="ECO:0007669"/>
    <property type="project" value="TreeGrafter"/>
</dbReference>
<reference evidence="3" key="2">
    <citation type="submission" date="2020-09" db="EMBL/GenBank/DDBJ databases">
        <authorList>
            <person name="Sun Q."/>
            <person name="Zhou Y."/>
        </authorList>
    </citation>
    <scope>NUCLEOTIDE SEQUENCE</scope>
    <source>
        <strain evidence="3">CGMCC 1.12827</strain>
    </source>
</reference>
<proteinExistence type="predicted"/>
<dbReference type="Gene3D" id="2.30.110.10">
    <property type="entry name" value="Electron Transport, Fmn-binding Protein, Chain A"/>
    <property type="match status" value="1"/>
</dbReference>
<dbReference type="PANTHER" id="PTHR35176">
    <property type="entry name" value="HEME OXYGENASE HI_0854-RELATED"/>
    <property type="match status" value="1"/>
</dbReference>
<accession>A0A916WYJ4</accession>
<sequence>MALDRAQREEFLAEPHIGALSIEAGPDRAPLTVPIWYQYTPGGDLWFLTGTDSRKMTLLREAGRCTMMAESTYPTIRYVAVSGNVSETRESSPEDLREMAARYLPADKVEAYLQFAASDHGDQSRVTITPAQWVSADLGSI</sequence>
<comment type="caution">
    <text evidence="3">The sequence shown here is derived from an EMBL/GenBank/DDBJ whole genome shotgun (WGS) entry which is preliminary data.</text>
</comment>
<name>A0A916WYJ4_9ACTN</name>
<organism evidence="3 4">
    <name type="scientific">Gordonia jinhuaensis</name>
    <dbReference type="NCBI Taxonomy" id="1517702"/>
    <lineage>
        <taxon>Bacteria</taxon>
        <taxon>Bacillati</taxon>
        <taxon>Actinomycetota</taxon>
        <taxon>Actinomycetes</taxon>
        <taxon>Mycobacteriales</taxon>
        <taxon>Gordoniaceae</taxon>
        <taxon>Gordonia</taxon>
    </lineage>
</organism>
<evidence type="ECO:0000313" key="3">
    <source>
        <dbReference type="EMBL" id="GGB42418.1"/>
    </source>
</evidence>
<dbReference type="Proteomes" id="UP000621454">
    <property type="component" value="Unassembled WGS sequence"/>
</dbReference>
<dbReference type="InterPro" id="IPR012349">
    <property type="entry name" value="Split_barrel_FMN-bd"/>
</dbReference>
<keyword evidence="4" id="KW-1185">Reference proteome</keyword>
<dbReference type="PANTHER" id="PTHR35176:SF6">
    <property type="entry name" value="HEME OXYGENASE HI_0854-RELATED"/>
    <property type="match status" value="1"/>
</dbReference>
<keyword evidence="1" id="KW-0560">Oxidoreductase</keyword>
<dbReference type="GO" id="GO:0070967">
    <property type="term" value="F:coenzyme F420 binding"/>
    <property type="evidence" value="ECO:0007669"/>
    <property type="project" value="TreeGrafter"/>
</dbReference>
<evidence type="ECO:0000256" key="1">
    <source>
        <dbReference type="ARBA" id="ARBA00023002"/>
    </source>
</evidence>
<evidence type="ECO:0000259" key="2">
    <source>
        <dbReference type="Pfam" id="PF01243"/>
    </source>
</evidence>
<gene>
    <name evidence="3" type="ORF">GCM10011489_32420</name>
</gene>
<dbReference type="GO" id="GO:0016627">
    <property type="term" value="F:oxidoreductase activity, acting on the CH-CH group of donors"/>
    <property type="evidence" value="ECO:0007669"/>
    <property type="project" value="TreeGrafter"/>
</dbReference>
<protein>
    <submittedName>
        <fullName evidence="3">Pyridoxamine 5'-phosphate oxidase</fullName>
    </submittedName>
</protein>
<dbReference type="AlphaFoldDB" id="A0A916WYJ4"/>
<feature type="domain" description="Pyridoxamine 5'-phosphate oxidase N-terminal" evidence="2">
    <location>
        <begin position="8"/>
        <end position="133"/>
    </location>
</feature>
<dbReference type="InterPro" id="IPR052019">
    <property type="entry name" value="F420H2_bilvrd_red/Heme_oxyg"/>
</dbReference>
<dbReference type="SUPFAM" id="SSF50475">
    <property type="entry name" value="FMN-binding split barrel"/>
    <property type="match status" value="1"/>
</dbReference>